<dbReference type="Proteomes" id="UP000828390">
    <property type="component" value="Unassembled WGS sequence"/>
</dbReference>
<reference evidence="1" key="2">
    <citation type="submission" date="2020-11" db="EMBL/GenBank/DDBJ databases">
        <authorList>
            <person name="McCartney M.A."/>
            <person name="Auch B."/>
            <person name="Kono T."/>
            <person name="Mallez S."/>
            <person name="Becker A."/>
            <person name="Gohl D.M."/>
            <person name="Silverstein K.A.T."/>
            <person name="Koren S."/>
            <person name="Bechman K.B."/>
            <person name="Herman A."/>
            <person name="Abrahante J.E."/>
            <person name="Garbe J."/>
        </authorList>
    </citation>
    <scope>NUCLEOTIDE SEQUENCE</scope>
    <source>
        <strain evidence="1">Duluth1</strain>
        <tissue evidence="1">Whole animal</tissue>
    </source>
</reference>
<dbReference type="AlphaFoldDB" id="A0A9D4L262"/>
<evidence type="ECO:0000313" key="1">
    <source>
        <dbReference type="EMBL" id="KAH3849357.1"/>
    </source>
</evidence>
<protein>
    <submittedName>
        <fullName evidence="1">Uncharacterized protein</fullName>
    </submittedName>
</protein>
<gene>
    <name evidence="1" type="ORF">DPMN_091756</name>
</gene>
<organism evidence="1 2">
    <name type="scientific">Dreissena polymorpha</name>
    <name type="common">Zebra mussel</name>
    <name type="synonym">Mytilus polymorpha</name>
    <dbReference type="NCBI Taxonomy" id="45954"/>
    <lineage>
        <taxon>Eukaryota</taxon>
        <taxon>Metazoa</taxon>
        <taxon>Spiralia</taxon>
        <taxon>Lophotrochozoa</taxon>
        <taxon>Mollusca</taxon>
        <taxon>Bivalvia</taxon>
        <taxon>Autobranchia</taxon>
        <taxon>Heteroconchia</taxon>
        <taxon>Euheterodonta</taxon>
        <taxon>Imparidentia</taxon>
        <taxon>Neoheterodontei</taxon>
        <taxon>Myida</taxon>
        <taxon>Dreissenoidea</taxon>
        <taxon>Dreissenidae</taxon>
        <taxon>Dreissena</taxon>
    </lineage>
</organism>
<name>A0A9D4L262_DREPO</name>
<evidence type="ECO:0000313" key="2">
    <source>
        <dbReference type="Proteomes" id="UP000828390"/>
    </source>
</evidence>
<accession>A0A9D4L262</accession>
<sequence>MGIPPAPRKPMAPVNFGFSLSLSRLKILEDTIVFEAPVSVVKTTGVPPLYPQCTGHPHSPCRYNCSLALSLLWFPFGPPILDHLHGPPFGRKGWSFPV</sequence>
<dbReference type="EMBL" id="JAIWYP010000003">
    <property type="protein sequence ID" value="KAH3849357.1"/>
    <property type="molecule type" value="Genomic_DNA"/>
</dbReference>
<proteinExistence type="predicted"/>
<reference evidence="1" key="1">
    <citation type="journal article" date="2019" name="bioRxiv">
        <title>The Genome of the Zebra Mussel, Dreissena polymorpha: A Resource for Invasive Species Research.</title>
        <authorList>
            <person name="McCartney M.A."/>
            <person name="Auch B."/>
            <person name="Kono T."/>
            <person name="Mallez S."/>
            <person name="Zhang Y."/>
            <person name="Obille A."/>
            <person name="Becker A."/>
            <person name="Abrahante J.E."/>
            <person name="Garbe J."/>
            <person name="Badalamenti J.P."/>
            <person name="Herman A."/>
            <person name="Mangelson H."/>
            <person name="Liachko I."/>
            <person name="Sullivan S."/>
            <person name="Sone E.D."/>
            <person name="Koren S."/>
            <person name="Silverstein K.A.T."/>
            <person name="Beckman K.B."/>
            <person name="Gohl D.M."/>
        </authorList>
    </citation>
    <scope>NUCLEOTIDE SEQUENCE</scope>
    <source>
        <strain evidence="1">Duluth1</strain>
        <tissue evidence="1">Whole animal</tissue>
    </source>
</reference>
<comment type="caution">
    <text evidence="1">The sequence shown here is derived from an EMBL/GenBank/DDBJ whole genome shotgun (WGS) entry which is preliminary data.</text>
</comment>
<keyword evidence="2" id="KW-1185">Reference proteome</keyword>